<comment type="caution">
    <text evidence="2">The sequence shown here is derived from an EMBL/GenBank/DDBJ whole genome shotgun (WGS) entry which is preliminary data.</text>
</comment>
<sequence length="128" mass="14402">MGTWGMFILLFVLFWVIQGSLTLLQSRHYQRQLFELQRQSSGYLGVGVRKNRWGAGAVAILVTDPAGVVTHCRKLAGVSVFARFRDEPSLVGKVVEDLKEIQPRTSWEQALNMAVEKVEEARQTRAAV</sequence>
<dbReference type="EMBL" id="PZZP01000004">
    <property type="protein sequence ID" value="PTM53285.1"/>
    <property type="molecule type" value="Genomic_DNA"/>
</dbReference>
<keyword evidence="1" id="KW-0812">Transmembrane</keyword>
<name>A0A2T4Z0P1_9BACL</name>
<reference evidence="2 3" key="1">
    <citation type="submission" date="2018-04" db="EMBL/GenBank/DDBJ databases">
        <title>Genomic Encyclopedia of Archaeal and Bacterial Type Strains, Phase II (KMG-II): from individual species to whole genera.</title>
        <authorList>
            <person name="Goeker M."/>
        </authorList>
    </citation>
    <scope>NUCLEOTIDE SEQUENCE [LARGE SCALE GENOMIC DNA]</scope>
    <source>
        <strain evidence="2 3">DSM 45169</strain>
    </source>
</reference>
<evidence type="ECO:0000313" key="2">
    <source>
        <dbReference type="EMBL" id="PTM53285.1"/>
    </source>
</evidence>
<accession>A0A2T4Z0P1</accession>
<gene>
    <name evidence="2" type="ORF">C8J48_3609</name>
</gene>
<dbReference type="AlphaFoldDB" id="A0A2T4Z0P1"/>
<dbReference type="RefSeq" id="WP_245891282.1">
    <property type="nucleotide sequence ID" value="NZ_PZZP01000004.1"/>
</dbReference>
<keyword evidence="1" id="KW-0472">Membrane</keyword>
<organism evidence="2 3">
    <name type="scientific">Desmospora activa DSM 45169</name>
    <dbReference type="NCBI Taxonomy" id="1121389"/>
    <lineage>
        <taxon>Bacteria</taxon>
        <taxon>Bacillati</taxon>
        <taxon>Bacillota</taxon>
        <taxon>Bacilli</taxon>
        <taxon>Bacillales</taxon>
        <taxon>Thermoactinomycetaceae</taxon>
        <taxon>Desmospora</taxon>
    </lineage>
</organism>
<dbReference type="Pfam" id="PF06923">
    <property type="entry name" value="GutM"/>
    <property type="match status" value="1"/>
</dbReference>
<protein>
    <submittedName>
        <fullName evidence="2">Glucitol operon activator protein</fullName>
    </submittedName>
</protein>
<evidence type="ECO:0000256" key="1">
    <source>
        <dbReference type="SAM" id="Phobius"/>
    </source>
</evidence>
<dbReference type="InterPro" id="IPR009693">
    <property type="entry name" value="Glucitol_operon_activator"/>
</dbReference>
<keyword evidence="3" id="KW-1185">Reference proteome</keyword>
<proteinExistence type="predicted"/>
<keyword evidence="1" id="KW-1133">Transmembrane helix</keyword>
<feature type="transmembrane region" description="Helical" evidence="1">
    <location>
        <begin position="6"/>
        <end position="24"/>
    </location>
</feature>
<dbReference type="Proteomes" id="UP000241639">
    <property type="component" value="Unassembled WGS sequence"/>
</dbReference>
<evidence type="ECO:0000313" key="3">
    <source>
        <dbReference type="Proteomes" id="UP000241639"/>
    </source>
</evidence>